<accession>A0ACD3SP87</accession>
<evidence type="ECO:0000313" key="2">
    <source>
        <dbReference type="Proteomes" id="UP000004277"/>
    </source>
</evidence>
<comment type="caution">
    <text evidence="1">The sequence shown here is derived from an EMBL/GenBank/DDBJ whole genome shotgun (WGS) entry which is preliminary data.</text>
</comment>
<name>A0ACD3SP87_9BURK</name>
<sequence>MQFASCQCAILAIALLAGCTTAPVTRGEVKGASVTVGEIAQSDFNRVATVTMRANLDSLAALMDKLYKRNPREWRKHATSQAAASERVLAALKNRTAWPDLNGKRDIEALSLALDPNFSGDRVAAFIYALGDMLIMAHGNRMEFYLLDGLDAQHLYNAARNLEVAAWILASRRDASQRPLLLSNEISETSRNVTFEREFGKMIGRVDLVASLVTEKYRRAGIGYVQSLFGAQFLQFLPVR</sequence>
<gene>
    <name evidence="1" type="ORF">MW7_010675</name>
</gene>
<proteinExistence type="predicted"/>
<protein>
    <submittedName>
        <fullName evidence="1">Uncharacterized protein</fullName>
    </submittedName>
</protein>
<dbReference type="Proteomes" id="UP000004277">
    <property type="component" value="Unassembled WGS sequence"/>
</dbReference>
<keyword evidence="2" id="KW-1185">Reference proteome</keyword>
<reference evidence="1" key="1">
    <citation type="submission" date="2019-05" db="EMBL/GenBank/DDBJ databases">
        <title>Revised genome assembly of Burkholderiaceae (previously Ralstonia) sp. PBA.</title>
        <authorList>
            <person name="Gan H.M."/>
        </authorList>
    </citation>
    <scope>NUCLEOTIDE SEQUENCE</scope>
    <source>
        <strain evidence="1">PBA</strain>
    </source>
</reference>
<organism evidence="1 2">
    <name type="scientific">Imbroritus primus</name>
    <dbReference type="NCBI Taxonomy" id="3058603"/>
    <lineage>
        <taxon>Bacteria</taxon>
        <taxon>Pseudomonadati</taxon>
        <taxon>Pseudomonadota</taxon>
        <taxon>Betaproteobacteria</taxon>
        <taxon>Burkholderiales</taxon>
        <taxon>Burkholderiaceae</taxon>
        <taxon>Imbroritus</taxon>
    </lineage>
</organism>
<dbReference type="EMBL" id="AKCV02000017">
    <property type="protein sequence ID" value="TMS57923.1"/>
    <property type="molecule type" value="Genomic_DNA"/>
</dbReference>
<evidence type="ECO:0000313" key="1">
    <source>
        <dbReference type="EMBL" id="TMS57923.1"/>
    </source>
</evidence>